<dbReference type="InterPro" id="IPR029460">
    <property type="entry name" value="DNAPol_HHH"/>
</dbReference>
<evidence type="ECO:0000256" key="5">
    <source>
        <dbReference type="ARBA" id="ARBA00022695"/>
    </source>
</evidence>
<gene>
    <name evidence="15" type="ORF">QT716_09950</name>
</gene>
<comment type="similarity">
    <text evidence="2">Belongs to the DNA polymerase type-C family. DnaE subfamily.</text>
</comment>
<feature type="domain" description="OB" evidence="10">
    <location>
        <begin position="948"/>
        <end position="1022"/>
    </location>
</feature>
<dbReference type="InterPro" id="IPR012340">
    <property type="entry name" value="NA-bd_OB-fold"/>
</dbReference>
<keyword evidence="5 15" id="KW-0548">Nucleotidyltransferase</keyword>
<comment type="function">
    <text evidence="8">DNA polymerase III is a complex, multichain enzyme responsible for most of the replicative synthesis in bacteria. This DNA polymerase also exhibits 3' to 5' exonuclease activity. The alpha chain is the DNA polymerase.</text>
</comment>
<feature type="domain" description="DNA polymerase III alpha subunit finger" evidence="14">
    <location>
        <begin position="534"/>
        <end position="697"/>
    </location>
</feature>
<evidence type="ECO:0000259" key="11">
    <source>
        <dbReference type="Pfam" id="PF02811"/>
    </source>
</evidence>
<dbReference type="Pfam" id="PF01336">
    <property type="entry name" value="tRNA_anti-codon"/>
    <property type="match status" value="1"/>
</dbReference>
<comment type="subcellular location">
    <subcellularLocation>
        <location evidence="1">Cytoplasm</location>
    </subcellularLocation>
</comment>
<feature type="domain" description="DNA polymerase helix-hairpin-helix motif" evidence="13">
    <location>
        <begin position="770"/>
        <end position="857"/>
    </location>
</feature>
<evidence type="ECO:0000256" key="4">
    <source>
        <dbReference type="ARBA" id="ARBA00022679"/>
    </source>
</evidence>
<dbReference type="InterPro" id="IPR004365">
    <property type="entry name" value="NA-bd_OB_tRNA"/>
</dbReference>
<dbReference type="RefSeq" id="WP_317935913.1">
    <property type="nucleotide sequence ID" value="NZ_JAUBDH010000005.1"/>
</dbReference>
<sequence>MKLVYPQIITGADFLNGIIKLDRLAPLLQRRGAVSAAIVNSTLSGVRSFWKVMTKYGIHPVIGLSVSILRPTGETPLCYIYAKNEAGFRQLLKLSSATATRDTNDLPEKWLKSYTENCIVVFPLTDSSWNDIRTQETVQDLKKQCSTHEIFIGVARASGFIHPDEQEIERIAAAENLEITACSEARFINPEDAFSYEAAQAIREGYKLNDPARPKSHHEDAYVPEQQELEKWFDGKEQWLQTTVDLLSMCDVQLPEKHLLMPKFPVDTHETAPELLERNCRRGLQKRIGELNPAYEERLQYELEVIVEMGYADYFLIVEDFIAYAKRQNIEVGPGRGSSAGSLVAFSLGITAVDPLKYGLIFERFLNISRVTMPDIDVDFADTRRMEVVDYVAQKYGKAHVAQIITFGTLTAKSVARNTARVFGFTNDEMTLVSKLLSNSDGKSLQEKVDHSPQLQKWIDQDESRAKWFTASLALEGLPRNASTHAAGVILSPTPLVNTVPLQSGGDGIYLTQWAMGDAEESGLLKMDFLGLRNLTLLDRIRKMIRYESGTEFSLDTISLQDDRTFDLFRSGDMLGIFQFESPGMRKALQVISPDTFEDIYAINALYRPGPMENIPLYSKRKKGQEPIHYLHPALEPILKETYGIIVYQEQIMQIAVQIAGFTMGEADLLRRAISKKKRDILLEERAHFTASAKQHGFPENIAGAIYELIVKFADYGFPKSHAVAYSLISYQLAYMKANKPEHFYAACLTVLAGSPEKTMEYIREMQNKGIQVLGPSITKSKWSAITEDGAIRLGLGAVKGISYSFYTTLKQAREQRVSLDSLFDLSVAVGAENFTDKTIPPLVKSGALDDFGQTREVLLASIEAARKHALFVNPSNGEDLFADMMKGMASPKYSPGGTMSDMQRLEYEKETLGFYLSEHPAGAYKKTLSESIVSLADAYHKTAKTKVSVAGLLMDVKRIRTKKGEAMAFLELQDETGDISCTIFPKEYALLSSELKTQSILGIKGTVEIRNGQPQIIVQEMIRPNSVK</sequence>
<feature type="domain" description="PHP" evidence="11">
    <location>
        <begin position="15"/>
        <end position="137"/>
    </location>
</feature>
<name>A0ABU4G079_9BACL</name>
<dbReference type="PANTHER" id="PTHR32294:SF0">
    <property type="entry name" value="DNA POLYMERASE III SUBUNIT ALPHA"/>
    <property type="match status" value="1"/>
</dbReference>
<comment type="caution">
    <text evidence="15">The sequence shown here is derived from an EMBL/GenBank/DDBJ whole genome shotgun (WGS) entry which is preliminary data.</text>
</comment>
<dbReference type="Gene3D" id="3.20.20.140">
    <property type="entry name" value="Metal-dependent hydrolases"/>
    <property type="match status" value="1"/>
</dbReference>
<keyword evidence="4 15" id="KW-0808">Transferase</keyword>
<keyword evidence="16" id="KW-1185">Reference proteome</keyword>
<dbReference type="InterPro" id="IPR011708">
    <property type="entry name" value="DNA_pol3_alpha_NTPase_dom"/>
</dbReference>
<evidence type="ECO:0000256" key="8">
    <source>
        <dbReference type="ARBA" id="ARBA00025611"/>
    </source>
</evidence>
<dbReference type="Gene3D" id="1.10.10.1600">
    <property type="entry name" value="Bacterial DNA polymerase III alpha subunit, thumb domain"/>
    <property type="match status" value="1"/>
</dbReference>
<dbReference type="Pfam" id="PF14579">
    <property type="entry name" value="HHH_6"/>
    <property type="match status" value="1"/>
</dbReference>
<reference evidence="15 16" key="1">
    <citation type="submission" date="2023-06" db="EMBL/GenBank/DDBJ databases">
        <title>Sporosarcina sp. nov., isolated from Korean traditional fermented seafood 'Jeotgal'.</title>
        <authorList>
            <person name="Yang A.-I."/>
            <person name="Shin N.-R."/>
        </authorList>
    </citation>
    <scope>NUCLEOTIDE SEQUENCE [LARGE SCALE GENOMIC DNA]</scope>
    <source>
        <strain evidence="15 16">KCTC3840</strain>
    </source>
</reference>
<evidence type="ECO:0000256" key="6">
    <source>
        <dbReference type="ARBA" id="ARBA00022705"/>
    </source>
</evidence>
<keyword evidence="6" id="KW-0235">DNA replication</keyword>
<dbReference type="Gene3D" id="1.10.150.870">
    <property type="match status" value="1"/>
</dbReference>
<dbReference type="NCBIfam" id="TIGR00594">
    <property type="entry name" value="polc"/>
    <property type="match status" value="1"/>
</dbReference>
<evidence type="ECO:0000259" key="13">
    <source>
        <dbReference type="Pfam" id="PF14579"/>
    </source>
</evidence>
<evidence type="ECO:0000256" key="7">
    <source>
        <dbReference type="ARBA" id="ARBA00022932"/>
    </source>
</evidence>
<dbReference type="InterPro" id="IPR004805">
    <property type="entry name" value="DnaE2/DnaE/PolC"/>
</dbReference>
<proteinExistence type="inferred from homology"/>
<dbReference type="EMBL" id="JAUBDH010000005">
    <property type="protein sequence ID" value="MDW0110358.1"/>
    <property type="molecule type" value="Genomic_DNA"/>
</dbReference>
<protein>
    <recommendedName>
        <fullName evidence="3">DNA-directed DNA polymerase</fullName>
        <ecNumber evidence="3">2.7.7.7</ecNumber>
    </recommendedName>
</protein>
<keyword evidence="7" id="KW-0239">DNA-directed DNA polymerase</keyword>
<evidence type="ECO:0000256" key="2">
    <source>
        <dbReference type="ARBA" id="ARBA00009496"/>
    </source>
</evidence>
<dbReference type="Pfam" id="PF02811">
    <property type="entry name" value="PHP"/>
    <property type="match status" value="1"/>
</dbReference>
<dbReference type="EC" id="2.7.7.7" evidence="3"/>
<dbReference type="Proteomes" id="UP001280629">
    <property type="component" value="Unassembled WGS sequence"/>
</dbReference>
<dbReference type="GO" id="GO:0003887">
    <property type="term" value="F:DNA-directed DNA polymerase activity"/>
    <property type="evidence" value="ECO:0007669"/>
    <property type="project" value="UniProtKB-EC"/>
</dbReference>
<evidence type="ECO:0000259" key="10">
    <source>
        <dbReference type="Pfam" id="PF01336"/>
    </source>
</evidence>
<evidence type="ECO:0000256" key="9">
    <source>
        <dbReference type="ARBA" id="ARBA00049244"/>
    </source>
</evidence>
<evidence type="ECO:0000259" key="14">
    <source>
        <dbReference type="Pfam" id="PF17657"/>
    </source>
</evidence>
<evidence type="ECO:0000313" key="16">
    <source>
        <dbReference type="Proteomes" id="UP001280629"/>
    </source>
</evidence>
<dbReference type="PANTHER" id="PTHR32294">
    <property type="entry name" value="DNA POLYMERASE III SUBUNIT ALPHA"/>
    <property type="match status" value="1"/>
</dbReference>
<dbReference type="InterPro" id="IPR040982">
    <property type="entry name" value="DNA_pol3_finger"/>
</dbReference>
<evidence type="ECO:0000256" key="3">
    <source>
        <dbReference type="ARBA" id="ARBA00012417"/>
    </source>
</evidence>
<dbReference type="InterPro" id="IPR004013">
    <property type="entry name" value="PHP_dom"/>
</dbReference>
<organism evidence="15 16">
    <name type="scientific">Sporosarcina aquimarina</name>
    <dbReference type="NCBI Taxonomy" id="114975"/>
    <lineage>
        <taxon>Bacteria</taxon>
        <taxon>Bacillati</taxon>
        <taxon>Bacillota</taxon>
        <taxon>Bacilli</taxon>
        <taxon>Bacillales</taxon>
        <taxon>Caryophanaceae</taxon>
        <taxon>Sporosarcina</taxon>
    </lineage>
</organism>
<feature type="domain" description="Bacterial DNA polymerase III alpha subunit NTPase" evidence="12">
    <location>
        <begin position="275"/>
        <end position="531"/>
    </location>
</feature>
<dbReference type="Pfam" id="PF17657">
    <property type="entry name" value="DNA_pol3_finger"/>
    <property type="match status" value="1"/>
</dbReference>
<evidence type="ECO:0000256" key="1">
    <source>
        <dbReference type="ARBA" id="ARBA00004496"/>
    </source>
</evidence>
<dbReference type="CDD" id="cd04485">
    <property type="entry name" value="DnaE_OBF"/>
    <property type="match status" value="1"/>
</dbReference>
<evidence type="ECO:0000313" key="15">
    <source>
        <dbReference type="EMBL" id="MDW0110358.1"/>
    </source>
</evidence>
<dbReference type="InterPro" id="IPR041931">
    <property type="entry name" value="DNA_pol3_alpha_thumb_dom"/>
</dbReference>
<evidence type="ECO:0000259" key="12">
    <source>
        <dbReference type="Pfam" id="PF07733"/>
    </source>
</evidence>
<comment type="catalytic activity">
    <reaction evidence="9">
        <text>DNA(n) + a 2'-deoxyribonucleoside 5'-triphosphate = DNA(n+1) + diphosphate</text>
        <dbReference type="Rhea" id="RHEA:22508"/>
        <dbReference type="Rhea" id="RHEA-COMP:17339"/>
        <dbReference type="Rhea" id="RHEA-COMP:17340"/>
        <dbReference type="ChEBI" id="CHEBI:33019"/>
        <dbReference type="ChEBI" id="CHEBI:61560"/>
        <dbReference type="ChEBI" id="CHEBI:173112"/>
        <dbReference type="EC" id="2.7.7.7"/>
    </reaction>
</comment>
<dbReference type="Pfam" id="PF07733">
    <property type="entry name" value="DNA_pol3_alpha"/>
    <property type="match status" value="1"/>
</dbReference>
<accession>A0ABU4G079</accession>
<dbReference type="Gene3D" id="2.40.50.140">
    <property type="entry name" value="Nucleic acid-binding proteins"/>
    <property type="match status" value="1"/>
</dbReference>